<dbReference type="PANTHER" id="PTHR34295:SF1">
    <property type="entry name" value="BIOTIN TRANSPORTER BIOY"/>
    <property type="match status" value="1"/>
</dbReference>
<dbReference type="GO" id="GO:0015225">
    <property type="term" value="F:biotin transmembrane transporter activity"/>
    <property type="evidence" value="ECO:0007669"/>
    <property type="project" value="UniProtKB-UniRule"/>
</dbReference>
<name>A0LJ34_SYNFM</name>
<feature type="transmembrane region" description="Helical" evidence="3">
    <location>
        <begin position="78"/>
        <end position="102"/>
    </location>
</feature>
<dbReference type="RefSeq" id="WP_011698606.1">
    <property type="nucleotide sequence ID" value="NC_008554.1"/>
</dbReference>
<keyword evidence="2" id="KW-0813">Transport</keyword>
<keyword evidence="3" id="KW-0812">Transmembrane</keyword>
<dbReference type="PIRSF" id="PIRSF016661">
    <property type="entry name" value="BioY"/>
    <property type="match status" value="1"/>
</dbReference>
<dbReference type="GO" id="GO:0005886">
    <property type="term" value="C:plasma membrane"/>
    <property type="evidence" value="ECO:0007669"/>
    <property type="project" value="UniProtKB-SubCell"/>
</dbReference>
<dbReference type="PANTHER" id="PTHR34295">
    <property type="entry name" value="BIOTIN TRANSPORTER BIOY"/>
    <property type="match status" value="1"/>
</dbReference>
<sequence>MLARDLQRTVYASLLAALVAVSAYLPIPIGPVPIILQNIFILLAGLLLGSRWGLISMCIYLLVGAIGIPVFTGGKGGLAHFMGPTGGYLVGYACCAYVTGFIAERGRSSLGRDILAVTAGDLMLFVFGVPWLMVVTGMTLEKALLAGMLPFLPGDAVKAAAAVVLAKALRPVVNRQMETVAS</sequence>
<dbReference type="InterPro" id="IPR003784">
    <property type="entry name" value="BioY"/>
</dbReference>
<feature type="transmembrane region" description="Helical" evidence="3">
    <location>
        <begin position="145"/>
        <end position="166"/>
    </location>
</feature>
<dbReference type="eggNOG" id="COG1268">
    <property type="taxonomic scope" value="Bacteria"/>
</dbReference>
<comment type="subcellular location">
    <subcellularLocation>
        <location evidence="2">Cell membrane</location>
        <topology evidence="2">Multi-pass membrane protein</topology>
    </subcellularLocation>
</comment>
<keyword evidence="2" id="KW-1003">Cell membrane</keyword>
<evidence type="ECO:0000313" key="5">
    <source>
        <dbReference type="Proteomes" id="UP000001784"/>
    </source>
</evidence>
<evidence type="ECO:0000313" key="4">
    <source>
        <dbReference type="EMBL" id="ABK17436.1"/>
    </source>
</evidence>
<keyword evidence="3" id="KW-1133">Transmembrane helix</keyword>
<evidence type="ECO:0000256" key="3">
    <source>
        <dbReference type="SAM" id="Phobius"/>
    </source>
</evidence>
<dbReference type="Proteomes" id="UP000001784">
    <property type="component" value="Chromosome"/>
</dbReference>
<accession>A0LJ34</accession>
<dbReference type="STRING" id="335543.Sfum_1749"/>
<dbReference type="Gene3D" id="1.10.1760.20">
    <property type="match status" value="1"/>
</dbReference>
<feature type="transmembrane region" description="Helical" evidence="3">
    <location>
        <begin position="114"/>
        <end position="133"/>
    </location>
</feature>
<comment type="similarity">
    <text evidence="1 2">Belongs to the BioY family.</text>
</comment>
<dbReference type="OrthoDB" id="9803495at2"/>
<reference evidence="4 5" key="1">
    <citation type="submission" date="2006-10" db="EMBL/GenBank/DDBJ databases">
        <title>Complete sequence of Syntrophobacter fumaroxidans MPOB.</title>
        <authorList>
            <consortium name="US DOE Joint Genome Institute"/>
            <person name="Copeland A."/>
            <person name="Lucas S."/>
            <person name="Lapidus A."/>
            <person name="Barry K."/>
            <person name="Detter J.C."/>
            <person name="Glavina del Rio T."/>
            <person name="Hammon N."/>
            <person name="Israni S."/>
            <person name="Pitluck S."/>
            <person name="Goltsman E.G."/>
            <person name="Martinez M."/>
            <person name="Schmutz J."/>
            <person name="Larimer F."/>
            <person name="Land M."/>
            <person name="Hauser L."/>
            <person name="Kyrpides N."/>
            <person name="Kim E."/>
            <person name="Boone D.R."/>
            <person name="Brockman F."/>
            <person name="Culley D."/>
            <person name="Ferry J."/>
            <person name="Gunsalus R."/>
            <person name="McInerney M.J."/>
            <person name="Morrison M."/>
            <person name="Plugge C."/>
            <person name="Rohlin L."/>
            <person name="Scholten J."/>
            <person name="Sieber J."/>
            <person name="Stams A.J.M."/>
            <person name="Worm P."/>
            <person name="Henstra A.M."/>
            <person name="Richardson P."/>
        </authorList>
    </citation>
    <scope>NUCLEOTIDE SEQUENCE [LARGE SCALE GENOMIC DNA]</scope>
    <source>
        <strain evidence="5">DSM 10017 / MPOB</strain>
    </source>
</reference>
<dbReference type="KEGG" id="sfu:Sfum_1749"/>
<protein>
    <recommendedName>
        <fullName evidence="2">Biotin transporter</fullName>
    </recommendedName>
</protein>
<feature type="transmembrane region" description="Helical" evidence="3">
    <location>
        <begin position="54"/>
        <end position="72"/>
    </location>
</feature>
<gene>
    <name evidence="4" type="ordered locus">Sfum_1749</name>
</gene>
<keyword evidence="2 3" id="KW-0472">Membrane</keyword>
<evidence type="ECO:0000256" key="1">
    <source>
        <dbReference type="ARBA" id="ARBA00010692"/>
    </source>
</evidence>
<keyword evidence="5" id="KW-1185">Reference proteome</keyword>
<dbReference type="EMBL" id="CP000478">
    <property type="protein sequence ID" value="ABK17436.1"/>
    <property type="molecule type" value="Genomic_DNA"/>
</dbReference>
<dbReference type="AlphaFoldDB" id="A0LJ34"/>
<dbReference type="InParanoid" id="A0LJ34"/>
<proteinExistence type="inferred from homology"/>
<dbReference type="Pfam" id="PF02632">
    <property type="entry name" value="BioY"/>
    <property type="match status" value="1"/>
</dbReference>
<dbReference type="HOGENOM" id="CLU_077931_3_1_7"/>
<organism evidence="4 5">
    <name type="scientific">Syntrophobacter fumaroxidans (strain DSM 10017 / MPOB)</name>
    <dbReference type="NCBI Taxonomy" id="335543"/>
    <lineage>
        <taxon>Bacteria</taxon>
        <taxon>Pseudomonadati</taxon>
        <taxon>Thermodesulfobacteriota</taxon>
        <taxon>Syntrophobacteria</taxon>
        <taxon>Syntrophobacterales</taxon>
        <taxon>Syntrophobacteraceae</taxon>
        <taxon>Syntrophobacter</taxon>
    </lineage>
</organism>
<evidence type="ECO:0000256" key="2">
    <source>
        <dbReference type="PIRNR" id="PIRNR016661"/>
    </source>
</evidence>